<dbReference type="InterPro" id="IPR002347">
    <property type="entry name" value="SDR_fam"/>
</dbReference>
<proteinExistence type="predicted"/>
<dbReference type="Proteomes" id="UP000319160">
    <property type="component" value="Unassembled WGS sequence"/>
</dbReference>
<evidence type="ECO:0000313" key="5">
    <source>
        <dbReference type="Proteomes" id="UP000319160"/>
    </source>
</evidence>
<keyword evidence="1" id="KW-0521">NADP</keyword>
<dbReference type="OrthoDB" id="1933717at2759"/>
<evidence type="ECO:0000259" key="3">
    <source>
        <dbReference type="SMART" id="SM00822"/>
    </source>
</evidence>
<dbReference type="InterPro" id="IPR036291">
    <property type="entry name" value="NAD(P)-bd_dom_sf"/>
</dbReference>
<gene>
    <name evidence="4" type="ORF">FHL15_008429</name>
</gene>
<sequence>MAEVVKPAKSLTWLITGSSSGFGLALTRLAQAKGHNVIATSRNPSRTPELVNEVVGRGGRWIQLDLEDLESGKIIADIEASGTPIDVLINTAAMAVSGPLESITEAEVRRQMDVNFFGPYRLVRAVTPYMRKRRSGMIVNFSSGAGLEAMHSLGVYGASKAALDDMTKVLHKELEPFNVRVLLVYLGTFNTPMASSVQAVAAPLDPDYGGTQTERLFNMLSKGDFALPGDHLKACEAIYSVIMEEGFAKDLGKEIMIPLGIDLANTVKLTQDRLKHMMNVFGDICHNVNVDNGPQASCQHKMSDIQSFCRFSDFPTEIRLLIWEHHFDSYFKSPLIHTLNGGFLSWDTGQLEPLSSLRSITSRGRLLKSLADRYDWHARDVPILQWKTVIQDLSPVSGKIYSAHRGVRSIWPRVHPLINHEAFDVARARCKRYDVIDLWLDNSTLNISQPCLANVATDVFRIDPSIAKMMMGLNATYWLARIRRLAIGPLELGGSLDVVSMLRILEHTQDLDEIYILLSPKFIESQMDSRDMHANGAGIGISMVTTIDAAELYGSKMRELGSPASDIDYVTGDSDCAAALQNMVNKLRQRYSEAKITYGCLDM</sequence>
<evidence type="ECO:0000256" key="1">
    <source>
        <dbReference type="ARBA" id="ARBA00022857"/>
    </source>
</evidence>
<dbReference type="SMART" id="SM00822">
    <property type="entry name" value="PKS_KR"/>
    <property type="match status" value="1"/>
</dbReference>
<dbReference type="PRINTS" id="PR00081">
    <property type="entry name" value="GDHRDH"/>
</dbReference>
<evidence type="ECO:0000256" key="2">
    <source>
        <dbReference type="ARBA" id="ARBA00023002"/>
    </source>
</evidence>
<dbReference type="PANTHER" id="PTHR43976">
    <property type="entry name" value="SHORT CHAIN DEHYDROGENASE"/>
    <property type="match status" value="1"/>
</dbReference>
<dbReference type="GO" id="GO:0016491">
    <property type="term" value="F:oxidoreductase activity"/>
    <property type="evidence" value="ECO:0007669"/>
    <property type="project" value="UniProtKB-KW"/>
</dbReference>
<feature type="domain" description="Ketoreductase" evidence="3">
    <location>
        <begin position="11"/>
        <end position="206"/>
    </location>
</feature>
<evidence type="ECO:0000313" key="4">
    <source>
        <dbReference type="EMBL" id="TRX90654.1"/>
    </source>
</evidence>
<dbReference type="CDD" id="cd05374">
    <property type="entry name" value="17beta-HSD-like_SDR_c"/>
    <property type="match status" value="1"/>
</dbReference>
<dbReference type="PRINTS" id="PR00080">
    <property type="entry name" value="SDRFAMILY"/>
</dbReference>
<dbReference type="AlphaFoldDB" id="A0A553HRS9"/>
<dbReference type="PANTHER" id="PTHR43976:SF6">
    <property type="entry name" value="OXIDOREDUCTASE, PUTATIVE (AFU_ORTHOLOGUE AFUA_1G13950)-RELATED"/>
    <property type="match status" value="1"/>
</dbReference>
<protein>
    <recommendedName>
        <fullName evidence="3">Ketoreductase domain-containing protein</fullName>
    </recommendedName>
</protein>
<keyword evidence="2" id="KW-0560">Oxidoreductase</keyword>
<name>A0A553HRS9_9PEZI</name>
<reference evidence="5" key="1">
    <citation type="submission" date="2019-06" db="EMBL/GenBank/DDBJ databases">
        <title>Draft genome sequence of the griseofulvin-producing fungus Xylaria cubensis strain G536.</title>
        <authorList>
            <person name="Mead M.E."/>
            <person name="Raja H.A."/>
            <person name="Steenwyk J.L."/>
            <person name="Knowles S.L."/>
            <person name="Oberlies N.H."/>
            <person name="Rokas A."/>
        </authorList>
    </citation>
    <scope>NUCLEOTIDE SEQUENCE [LARGE SCALE GENOMIC DNA]</scope>
    <source>
        <strain evidence="5">G536</strain>
    </source>
</reference>
<dbReference type="STRING" id="2512241.A0A553HRS9"/>
<accession>A0A553HRS9</accession>
<dbReference type="PROSITE" id="PS00061">
    <property type="entry name" value="ADH_SHORT"/>
    <property type="match status" value="1"/>
</dbReference>
<dbReference type="SUPFAM" id="SSF51735">
    <property type="entry name" value="NAD(P)-binding Rossmann-fold domains"/>
    <property type="match status" value="1"/>
</dbReference>
<dbReference type="InterPro" id="IPR057326">
    <property type="entry name" value="KR_dom"/>
</dbReference>
<dbReference type="EMBL" id="VFLP01000053">
    <property type="protein sequence ID" value="TRX90654.1"/>
    <property type="molecule type" value="Genomic_DNA"/>
</dbReference>
<dbReference type="Pfam" id="PF00106">
    <property type="entry name" value="adh_short"/>
    <property type="match status" value="1"/>
</dbReference>
<keyword evidence="5" id="KW-1185">Reference proteome</keyword>
<comment type="caution">
    <text evidence="4">The sequence shown here is derived from an EMBL/GenBank/DDBJ whole genome shotgun (WGS) entry which is preliminary data.</text>
</comment>
<dbReference type="Gene3D" id="3.40.50.720">
    <property type="entry name" value="NAD(P)-binding Rossmann-like Domain"/>
    <property type="match status" value="1"/>
</dbReference>
<organism evidence="4 5">
    <name type="scientific">Xylaria flabelliformis</name>
    <dbReference type="NCBI Taxonomy" id="2512241"/>
    <lineage>
        <taxon>Eukaryota</taxon>
        <taxon>Fungi</taxon>
        <taxon>Dikarya</taxon>
        <taxon>Ascomycota</taxon>
        <taxon>Pezizomycotina</taxon>
        <taxon>Sordariomycetes</taxon>
        <taxon>Xylariomycetidae</taxon>
        <taxon>Xylariales</taxon>
        <taxon>Xylariaceae</taxon>
        <taxon>Xylaria</taxon>
    </lineage>
</organism>
<dbReference type="InterPro" id="IPR051911">
    <property type="entry name" value="SDR_oxidoreductase"/>
</dbReference>
<dbReference type="InterPro" id="IPR020904">
    <property type="entry name" value="Sc_DH/Rdtase_CS"/>
</dbReference>